<protein>
    <submittedName>
        <fullName evidence="1">Uncharacterized protein</fullName>
    </submittedName>
</protein>
<sequence>MPKIGMMFTTTSTVTKPVPSGYNPVTMSMPSVPSTSKKGPATMTFSGLSSYKKTRGCGSCGGR</sequence>
<accession>A0A6C0LH52</accession>
<dbReference type="EMBL" id="MN740505">
    <property type="protein sequence ID" value="QHU30326.1"/>
    <property type="molecule type" value="Genomic_DNA"/>
</dbReference>
<name>A0A6C0LH52_9ZZZZ</name>
<reference evidence="1" key="1">
    <citation type="journal article" date="2020" name="Nature">
        <title>Giant virus diversity and host interactions through global metagenomics.</title>
        <authorList>
            <person name="Schulz F."/>
            <person name="Roux S."/>
            <person name="Paez-Espino D."/>
            <person name="Jungbluth S."/>
            <person name="Walsh D.A."/>
            <person name="Denef V.J."/>
            <person name="McMahon K.D."/>
            <person name="Konstantinidis K.T."/>
            <person name="Eloe-Fadrosh E.A."/>
            <person name="Kyrpides N.C."/>
            <person name="Woyke T."/>
        </authorList>
    </citation>
    <scope>NUCLEOTIDE SEQUENCE</scope>
    <source>
        <strain evidence="1">GVMAG-M-3300027833-11</strain>
    </source>
</reference>
<proteinExistence type="predicted"/>
<evidence type="ECO:0000313" key="1">
    <source>
        <dbReference type="EMBL" id="QHU30326.1"/>
    </source>
</evidence>
<organism evidence="1">
    <name type="scientific">viral metagenome</name>
    <dbReference type="NCBI Taxonomy" id="1070528"/>
    <lineage>
        <taxon>unclassified sequences</taxon>
        <taxon>metagenomes</taxon>
        <taxon>organismal metagenomes</taxon>
    </lineage>
</organism>
<dbReference type="AlphaFoldDB" id="A0A6C0LH52"/>